<dbReference type="PROSITE" id="PS50943">
    <property type="entry name" value="HTH_CROC1"/>
    <property type="match status" value="1"/>
</dbReference>
<dbReference type="InterPro" id="IPR001387">
    <property type="entry name" value="Cro/C1-type_HTH"/>
</dbReference>
<name>A0ABY9IDA6_9ACTN</name>
<accession>A0ABY9IDA6</accession>
<dbReference type="CDD" id="cd00093">
    <property type="entry name" value="HTH_XRE"/>
    <property type="match status" value="1"/>
</dbReference>
<feature type="domain" description="HTH cro/C1-type" evidence="1">
    <location>
        <begin position="17"/>
        <end position="71"/>
    </location>
</feature>
<dbReference type="RefSeq" id="WP_306092133.1">
    <property type="nucleotide sequence ID" value="NZ_CP120992.1"/>
</dbReference>
<organism evidence="2 3">
    <name type="scientific">Streptomyces laculatispora</name>
    <dbReference type="NCBI Taxonomy" id="887464"/>
    <lineage>
        <taxon>Bacteria</taxon>
        <taxon>Bacillati</taxon>
        <taxon>Actinomycetota</taxon>
        <taxon>Actinomycetes</taxon>
        <taxon>Kitasatosporales</taxon>
        <taxon>Streptomycetaceae</taxon>
        <taxon>Streptomyces</taxon>
    </lineage>
</organism>
<gene>
    <name evidence="2" type="ORF">P8A22_36405</name>
</gene>
<evidence type="ECO:0000259" key="1">
    <source>
        <dbReference type="PROSITE" id="PS50943"/>
    </source>
</evidence>
<dbReference type="SMART" id="SM00530">
    <property type="entry name" value="HTH_XRE"/>
    <property type="match status" value="1"/>
</dbReference>
<dbReference type="SUPFAM" id="SSF47413">
    <property type="entry name" value="lambda repressor-like DNA-binding domains"/>
    <property type="match status" value="1"/>
</dbReference>
<dbReference type="EMBL" id="CP120992">
    <property type="protein sequence ID" value="WLQ44900.1"/>
    <property type="molecule type" value="Genomic_DNA"/>
</dbReference>
<keyword evidence="3" id="KW-1185">Reference proteome</keyword>
<dbReference type="InterPro" id="IPR010982">
    <property type="entry name" value="Lambda_DNA-bd_dom_sf"/>
</dbReference>
<proteinExistence type="predicted"/>
<dbReference type="Proteomes" id="UP001229952">
    <property type="component" value="Chromosome"/>
</dbReference>
<reference evidence="2 3" key="1">
    <citation type="submission" date="2023-03" db="EMBL/GenBank/DDBJ databases">
        <title>Isolation and description of six Streptomyces strains from soil environments, able to metabolize different microbial glucans.</title>
        <authorList>
            <person name="Widen T."/>
            <person name="Larsbrink J."/>
        </authorList>
    </citation>
    <scope>NUCLEOTIDE SEQUENCE [LARGE SCALE GENOMIC DNA]</scope>
    <source>
        <strain evidence="2 3">Mut2</strain>
    </source>
</reference>
<evidence type="ECO:0000313" key="3">
    <source>
        <dbReference type="Proteomes" id="UP001229952"/>
    </source>
</evidence>
<evidence type="ECO:0000313" key="2">
    <source>
        <dbReference type="EMBL" id="WLQ44900.1"/>
    </source>
</evidence>
<sequence length="87" mass="9476">MTILPPEPNLDALRLQLARLRGVRGWSYDELAMRTALSRRTLIEIEQGRTVGSLATWHALGHAFDVPLGGLFAALCEGHEPPGDNAS</sequence>
<protein>
    <submittedName>
        <fullName evidence="2">Helix-turn-helix transcriptional regulator</fullName>
    </submittedName>
</protein>
<dbReference type="Pfam" id="PF13560">
    <property type="entry name" value="HTH_31"/>
    <property type="match status" value="1"/>
</dbReference>
<dbReference type="Gene3D" id="1.10.260.40">
    <property type="entry name" value="lambda repressor-like DNA-binding domains"/>
    <property type="match status" value="1"/>
</dbReference>